<keyword evidence="4" id="KW-1185">Reference proteome</keyword>
<feature type="chain" id="PRO_5008601524" evidence="2">
    <location>
        <begin position="25"/>
        <end position="295"/>
    </location>
</feature>
<protein>
    <submittedName>
        <fullName evidence="3">YjfJ protein</fullName>
    </submittedName>
</protein>
<accession>A0A1B7YCE5</accession>
<dbReference type="SUPFAM" id="SSF55486">
    <property type="entry name" value="Metalloproteases ('zincins'), catalytic domain"/>
    <property type="match status" value="1"/>
</dbReference>
<dbReference type="RefSeq" id="XP_018158007.1">
    <property type="nucleotide sequence ID" value="XM_018303229.1"/>
</dbReference>
<dbReference type="OrthoDB" id="4811013at2759"/>
<dbReference type="GO" id="GO:0008237">
    <property type="term" value="F:metallopeptidase activity"/>
    <property type="evidence" value="ECO:0007669"/>
    <property type="project" value="InterPro"/>
</dbReference>
<dbReference type="InterPro" id="IPR024079">
    <property type="entry name" value="MetalloPept_cat_dom_sf"/>
</dbReference>
<organism evidence="3 4">
    <name type="scientific">Colletotrichum higginsianum (strain IMI 349063)</name>
    <name type="common">Crucifer anthracnose fungus</name>
    <dbReference type="NCBI Taxonomy" id="759273"/>
    <lineage>
        <taxon>Eukaryota</taxon>
        <taxon>Fungi</taxon>
        <taxon>Dikarya</taxon>
        <taxon>Ascomycota</taxon>
        <taxon>Pezizomycotina</taxon>
        <taxon>Sordariomycetes</taxon>
        <taxon>Hypocreomycetidae</taxon>
        <taxon>Glomerellales</taxon>
        <taxon>Glomerellaceae</taxon>
        <taxon>Colletotrichum</taxon>
        <taxon>Colletotrichum destructivum species complex</taxon>
    </lineage>
</organism>
<evidence type="ECO:0000256" key="2">
    <source>
        <dbReference type="SAM" id="SignalP"/>
    </source>
</evidence>
<dbReference type="Proteomes" id="UP000092177">
    <property type="component" value="Chromosome 5"/>
</dbReference>
<proteinExistence type="predicted"/>
<evidence type="ECO:0000256" key="1">
    <source>
        <dbReference type="SAM" id="MobiDB-lite"/>
    </source>
</evidence>
<dbReference type="GeneID" id="28867336"/>
<name>A0A1B7YCE5_COLHI</name>
<sequence>MTRPSVLQPLTLCLWSLLLAGTAAHLLQDRAYKDKFDNVYYVTQGEWACSELKLERIQSGIKEAHRLAEKSINVLKTRGSETSPAFSLWFGKSNATPQMVDILLMQHYRTALSHLPSPKNPKKTRFYFDKVPKFRAIKDDKKPTLNSIVYACPPDNDSAKMCSPENSATVLYKQRGKSATKRPTILGFCPTYFKHGVFAKNLDMVDNYRRDRKTDKPSRGFLLLHELQHMSKATSPDPPAEDLDAPASTSSRNIKCYSPECCAELPDSDKIRNAENYALFALHVAAFPETGKPIA</sequence>
<dbReference type="EMBL" id="LTAN01000005">
    <property type="protein sequence ID" value="OBR09490.1"/>
    <property type="molecule type" value="Genomic_DNA"/>
</dbReference>
<evidence type="ECO:0000313" key="4">
    <source>
        <dbReference type="Proteomes" id="UP000092177"/>
    </source>
</evidence>
<evidence type="ECO:0000313" key="3">
    <source>
        <dbReference type="EMBL" id="OBR09490.1"/>
    </source>
</evidence>
<dbReference type="Gene3D" id="3.40.390.10">
    <property type="entry name" value="Collagenase (Catalytic Domain)"/>
    <property type="match status" value="1"/>
</dbReference>
<keyword evidence="2" id="KW-0732">Signal</keyword>
<feature type="signal peptide" evidence="2">
    <location>
        <begin position="1"/>
        <end position="24"/>
    </location>
</feature>
<comment type="caution">
    <text evidence="3">The sequence shown here is derived from an EMBL/GenBank/DDBJ whole genome shotgun (WGS) entry which is preliminary data.</text>
</comment>
<dbReference type="KEGG" id="chig:CH63R_08255"/>
<dbReference type="VEuPathDB" id="FungiDB:CH63R_08255"/>
<reference evidence="4" key="1">
    <citation type="journal article" date="2017" name="BMC Genomics">
        <title>Gapless genome assembly of Colletotrichum higginsianum reveals chromosome structure and association of transposable elements with secondary metabolite gene clusters.</title>
        <authorList>
            <person name="Dallery J.-F."/>
            <person name="Lapalu N."/>
            <person name="Zampounis A."/>
            <person name="Pigne S."/>
            <person name="Luyten I."/>
            <person name="Amselem J."/>
            <person name="Wittenberg A.H.J."/>
            <person name="Zhou S."/>
            <person name="de Queiroz M.V."/>
            <person name="Robin G.P."/>
            <person name="Auger A."/>
            <person name="Hainaut M."/>
            <person name="Henrissat B."/>
            <person name="Kim K.-T."/>
            <person name="Lee Y.-H."/>
            <person name="Lespinet O."/>
            <person name="Schwartz D.C."/>
            <person name="Thon M.R."/>
            <person name="O'Connell R.J."/>
        </authorList>
    </citation>
    <scope>NUCLEOTIDE SEQUENCE [LARGE SCALE GENOMIC DNA]</scope>
    <source>
        <strain evidence="4">IMI 349063</strain>
    </source>
</reference>
<feature type="region of interest" description="Disordered" evidence="1">
    <location>
        <begin position="231"/>
        <end position="252"/>
    </location>
</feature>
<dbReference type="AlphaFoldDB" id="A0A1B7YCE5"/>
<gene>
    <name evidence="3" type="ORF">CH63R_08255</name>
</gene>